<comment type="similarity">
    <text evidence="2">Belongs to the GMC oxidoreductase family.</text>
</comment>
<dbReference type="InterPro" id="IPR036188">
    <property type="entry name" value="FAD/NAD-bd_sf"/>
</dbReference>
<keyword evidence="6" id="KW-0949">S-adenosyl-L-methionine</keyword>
<dbReference type="EC" id="1.1.3.20" evidence="8"/>
<evidence type="ECO:0000256" key="5">
    <source>
        <dbReference type="ARBA" id="ARBA00023002"/>
    </source>
</evidence>
<dbReference type="PROSITE" id="PS51515">
    <property type="entry name" value="BIN3_SAM"/>
    <property type="match status" value="1"/>
</dbReference>
<reference evidence="8 9" key="1">
    <citation type="submission" date="2018-10" db="EMBL/GenBank/DDBJ databases">
        <title>Complete genome sequence of Malassezia restricta CBS 7877.</title>
        <authorList>
            <person name="Morand S.C."/>
            <person name="Bertignac M."/>
            <person name="Iltis A."/>
            <person name="Kolder I."/>
            <person name="Pirovano W."/>
            <person name="Jourdain R."/>
            <person name="Clavaud C."/>
        </authorList>
    </citation>
    <scope>NUCLEOTIDE SEQUENCE [LARGE SCALE GENOMIC DNA]</scope>
    <source>
        <strain evidence="8 9">CBS 7877</strain>
    </source>
</reference>
<dbReference type="Gene3D" id="3.50.50.60">
    <property type="entry name" value="FAD/NAD(P)-binding domain"/>
    <property type="match status" value="2"/>
</dbReference>
<organism evidence="8 9">
    <name type="scientific">Malassezia restricta (strain ATCC 96810 / NBRC 103918 / CBS 7877)</name>
    <name type="common">Seborrheic dermatitis infection agent</name>
    <dbReference type="NCBI Taxonomy" id="425264"/>
    <lineage>
        <taxon>Eukaryota</taxon>
        <taxon>Fungi</taxon>
        <taxon>Dikarya</taxon>
        <taxon>Basidiomycota</taxon>
        <taxon>Ustilaginomycotina</taxon>
        <taxon>Malasseziomycetes</taxon>
        <taxon>Malasseziales</taxon>
        <taxon>Malasseziaceae</taxon>
        <taxon>Malassezia</taxon>
    </lineage>
</organism>
<protein>
    <submittedName>
        <fullName evidence="8">Long-chain-alcohol oxidase FAO2</fullName>
        <ecNumber evidence="8">1.1.3.20</ecNumber>
    </submittedName>
</protein>
<dbReference type="STRING" id="425264.A0A3G2RZZ8"/>
<dbReference type="SUPFAM" id="SSF51905">
    <property type="entry name" value="FAD/NAD(P)-binding domain"/>
    <property type="match status" value="1"/>
</dbReference>
<dbReference type="Pfam" id="PF00890">
    <property type="entry name" value="FAD_binding_2"/>
    <property type="match status" value="1"/>
</dbReference>
<dbReference type="AlphaFoldDB" id="A0A3G2RZZ8"/>
<dbReference type="Pfam" id="PF00732">
    <property type="entry name" value="GMC_oxred_N"/>
    <property type="match status" value="1"/>
</dbReference>
<keyword evidence="9" id="KW-1185">Reference proteome</keyword>
<dbReference type="InterPro" id="IPR010675">
    <property type="entry name" value="Bin3_C"/>
</dbReference>
<evidence type="ECO:0000256" key="6">
    <source>
        <dbReference type="PROSITE-ProRule" id="PRU00848"/>
    </source>
</evidence>
<sequence length="1031" mass="112659">MEAPVYGNFRRYYGMRRARAVGHEGGVAVRADGVDERVLALVAWCKAHATRIRRIERVLDVGCNAAKPLLELCQLLDPPPTQAVGVDIDAHLVAQARSALRRAWSQRQPAADSTSIEAMHYFPTCFTSLMGQLPLPSSSASFPTNVTFVAQDWMDGTVAAQYDLILCLSLTKWIHLHHGDEGLVRFFGRIVQSLRPGGIVAMEIQPWQSYSQARSLSRSLRVSHARLRIRPEDMEWILCLLGMTSLGPIAQGAGFGFVRSVGANPRVLRLALGGALSQQTRFPHSQPLYVDISHNYADTLWSKDQQRALAAVADAMIAPLTPEEKDAFLRGLPSEERARAAVLADMKFTDLPDGVNLVAMHVTLTVSYTLRLLMSTLLAALSTRAGCLVLVGRVGPVWQVDAPSIRRFLAAWRRSPIQMVRMGEFGFRALTLAVFYRHMRSAAEAIGYPWGRTDDWKTPPKADEQEAIPPYEYRFLNEELPSTPTEAPVDVHADVVIVGSGCGGAVVAAYLAERGLQVVVVEKGMYVSADEMPQTQSFGLDQMFERLGFVPTSNLSLAILAGSGFGGGSTINWGATLMPRHYLREAWSQRFGMPYFQSSLFSHDLHACARRMGTTDDVTHNRANSLLMLGAHRSGQPAQVVPQNNAHRPHYCGKCTFGCTAGHKQGTVMTWLQDAAQHGAQFLTHCEVDRVIMDRGRATGVEATVRGQQRVRVHGRRGVVVSAGSLNTPAILLRTPALRRNQQIGRHLHLHPVAFVHGFYDKPVRPWQGAALTTVSNAAEHVDPQGWGAKIEVMASAPALYCALLPYHDHVEHKSLAFRYPYSYTAIVIVRDRDGGRVKLDQGGRALVDYSLSAFDHTSLLEGVKRAIEIHMHAGASMIATSQTGVPVYTCPPRQENMASHEMASIPGRYELDDVPAQGQAEHPSFQAFLRSVERVGFGPQRGAIGSAHQMGSCRMGAHPASSACDPHGRVRGADNLWVADGSVLPEAAGVNPMLTILATSMGIARHIAEDLGVARPLDPPSLDAAPRAHL</sequence>
<dbReference type="GO" id="GO:0008168">
    <property type="term" value="F:methyltransferase activity"/>
    <property type="evidence" value="ECO:0007669"/>
    <property type="project" value="InterPro"/>
</dbReference>
<evidence type="ECO:0000256" key="3">
    <source>
        <dbReference type="ARBA" id="ARBA00022630"/>
    </source>
</evidence>
<dbReference type="PANTHER" id="PTHR46056">
    <property type="entry name" value="LONG-CHAIN-ALCOHOL OXIDASE"/>
    <property type="match status" value="1"/>
</dbReference>
<dbReference type="CDD" id="cd02440">
    <property type="entry name" value="AdoMet_MTases"/>
    <property type="match status" value="1"/>
</dbReference>
<dbReference type="VEuPathDB" id="FungiDB:DNF11_0166"/>
<keyword evidence="4" id="KW-0274">FAD</keyword>
<accession>A0A3G2RZZ8</accession>
<name>A0A3G2RZZ8_MALR7</name>
<dbReference type="InterPro" id="IPR029063">
    <property type="entry name" value="SAM-dependent_MTases_sf"/>
</dbReference>
<dbReference type="InterPro" id="IPR000172">
    <property type="entry name" value="GMC_OxRdtase_N"/>
</dbReference>
<keyword evidence="3" id="KW-0285">Flavoprotein</keyword>
<dbReference type="Proteomes" id="UP000269793">
    <property type="component" value="Chromosome I"/>
</dbReference>
<dbReference type="InterPro" id="IPR003953">
    <property type="entry name" value="FAD-dep_OxRdtase_2_FAD-bd"/>
</dbReference>
<dbReference type="PANTHER" id="PTHR46056:SF12">
    <property type="entry name" value="LONG-CHAIN-ALCOHOL OXIDASE"/>
    <property type="match status" value="1"/>
</dbReference>
<evidence type="ECO:0000313" key="9">
    <source>
        <dbReference type="Proteomes" id="UP000269793"/>
    </source>
</evidence>
<gene>
    <name evidence="8" type="primary">FAO2</name>
    <name evidence="8" type="ORF">DNF11_0166</name>
</gene>
<dbReference type="InterPro" id="IPR007867">
    <property type="entry name" value="GMC_OxRtase_C"/>
</dbReference>
<evidence type="ECO:0000256" key="2">
    <source>
        <dbReference type="ARBA" id="ARBA00010790"/>
    </source>
</evidence>
<comment type="cofactor">
    <cofactor evidence="1">
        <name>FAD</name>
        <dbReference type="ChEBI" id="CHEBI:57692"/>
    </cofactor>
</comment>
<evidence type="ECO:0000256" key="4">
    <source>
        <dbReference type="ARBA" id="ARBA00022827"/>
    </source>
</evidence>
<dbReference type="GO" id="GO:0046577">
    <property type="term" value="F:long-chain-alcohol oxidase activity"/>
    <property type="evidence" value="ECO:0007669"/>
    <property type="project" value="UniProtKB-EC"/>
</dbReference>
<dbReference type="SUPFAM" id="SSF53335">
    <property type="entry name" value="S-adenosyl-L-methionine-dependent methyltransferases"/>
    <property type="match status" value="1"/>
</dbReference>
<dbReference type="InterPro" id="IPR024160">
    <property type="entry name" value="BIN3_SAM-bd_dom"/>
</dbReference>
<dbReference type="Pfam" id="PF06859">
    <property type="entry name" value="Bin3"/>
    <property type="match status" value="1"/>
</dbReference>
<feature type="domain" description="Bin3-type SAM" evidence="7">
    <location>
        <begin position="36"/>
        <end position="269"/>
    </location>
</feature>
<dbReference type="Gene3D" id="3.40.50.150">
    <property type="entry name" value="Vaccinia Virus protein VP39"/>
    <property type="match status" value="1"/>
</dbReference>
<dbReference type="OrthoDB" id="269227at2759"/>
<evidence type="ECO:0000256" key="1">
    <source>
        <dbReference type="ARBA" id="ARBA00001974"/>
    </source>
</evidence>
<dbReference type="Pfam" id="PF05199">
    <property type="entry name" value="GMC_oxred_C"/>
    <property type="match status" value="1"/>
</dbReference>
<proteinExistence type="inferred from homology"/>
<evidence type="ECO:0000313" key="8">
    <source>
        <dbReference type="EMBL" id="AYO41116.1"/>
    </source>
</evidence>
<evidence type="ECO:0000259" key="7">
    <source>
        <dbReference type="PROSITE" id="PS51515"/>
    </source>
</evidence>
<dbReference type="GO" id="GO:0050660">
    <property type="term" value="F:flavin adenine dinucleotide binding"/>
    <property type="evidence" value="ECO:0007669"/>
    <property type="project" value="InterPro"/>
</dbReference>
<dbReference type="EMBL" id="CP033148">
    <property type="protein sequence ID" value="AYO41116.1"/>
    <property type="molecule type" value="Genomic_DNA"/>
</dbReference>
<keyword evidence="5 8" id="KW-0560">Oxidoreductase</keyword>